<accession>A0A1D2AI00</accession>
<feature type="chain" id="PRO_5008901571" description="ER membrane protein complex subunit 10" evidence="9">
    <location>
        <begin position="27"/>
        <end position="172"/>
    </location>
</feature>
<comment type="subcellular location">
    <subcellularLocation>
        <location evidence="1">Endoplasmic reticulum membrane</location>
        <topology evidence="1">Single-pass type I membrane protein</topology>
    </subcellularLocation>
</comment>
<dbReference type="CDD" id="cd22209">
    <property type="entry name" value="EMC10"/>
    <property type="match status" value="1"/>
</dbReference>
<dbReference type="AlphaFoldDB" id="A0A1D2AI00"/>
<dbReference type="PANTHER" id="PTHR21397">
    <property type="entry name" value="CHROMATIN COMPLEXES SUBUNIT BAP18-RELATED"/>
    <property type="match status" value="1"/>
</dbReference>
<feature type="non-terminal residue" evidence="10">
    <location>
        <position position="1"/>
    </location>
</feature>
<keyword evidence="5 9" id="KW-0732">Signal</keyword>
<evidence type="ECO:0000313" key="10">
    <source>
        <dbReference type="EMBL" id="JAT78826.1"/>
    </source>
</evidence>
<protein>
    <recommendedName>
        <fullName evidence="3">ER membrane protein complex subunit 10</fullName>
    </recommendedName>
</protein>
<dbReference type="GO" id="GO:0072546">
    <property type="term" value="C:EMC complex"/>
    <property type="evidence" value="ECO:0007669"/>
    <property type="project" value="TreeGrafter"/>
</dbReference>
<keyword evidence="4" id="KW-0812">Transmembrane</keyword>
<dbReference type="PANTHER" id="PTHR21397:SF4">
    <property type="entry name" value="ER MEMBRANE PROTEIN COMPLEX SUBUNIT 10"/>
    <property type="match status" value="1"/>
</dbReference>
<keyword evidence="6" id="KW-0256">Endoplasmic reticulum</keyword>
<evidence type="ECO:0000256" key="7">
    <source>
        <dbReference type="ARBA" id="ARBA00022989"/>
    </source>
</evidence>
<reference evidence="10" key="1">
    <citation type="submission" date="2016-07" db="EMBL/GenBank/DDBJ databases">
        <title>Salivary Glands transcriptome analysis on engorged females of Ornithodoros brasiliensis (Acari:Argasidae).</title>
        <authorList>
            <person name="Simons S.M."/>
            <person name="Carvalho E."/>
            <person name="Junqueira-de-Azevedo I."/>
            <person name="Ho P.L."/>
            <person name="Giovanni D."/>
            <person name="Mendonca R."/>
            <person name="Onofrio V."/>
            <person name="Landulfo G."/>
            <person name="Ramirez D."/>
            <person name="Barros-Battesti D."/>
        </authorList>
    </citation>
    <scope>NUCLEOTIDE SEQUENCE</scope>
    <source>
        <strain evidence="10">Female</strain>
        <tissue evidence="10">Salivary gland</tissue>
    </source>
</reference>
<organism evidence="10">
    <name type="scientific">Ornithodoros brasiliensis</name>
    <name type="common">Mouro tick</name>
    <dbReference type="NCBI Taxonomy" id="888526"/>
    <lineage>
        <taxon>Eukaryota</taxon>
        <taxon>Metazoa</taxon>
        <taxon>Ecdysozoa</taxon>
        <taxon>Arthropoda</taxon>
        <taxon>Chelicerata</taxon>
        <taxon>Arachnida</taxon>
        <taxon>Acari</taxon>
        <taxon>Parasitiformes</taxon>
        <taxon>Ixodida</taxon>
        <taxon>Ixodoidea</taxon>
        <taxon>Argasidae</taxon>
        <taxon>Ornithodorinae</taxon>
        <taxon>Ornithodoros</taxon>
    </lineage>
</organism>
<name>A0A1D2AI00_ORNBR</name>
<evidence type="ECO:0000256" key="6">
    <source>
        <dbReference type="ARBA" id="ARBA00022824"/>
    </source>
</evidence>
<keyword evidence="7" id="KW-1133">Transmembrane helix</keyword>
<evidence type="ECO:0000256" key="1">
    <source>
        <dbReference type="ARBA" id="ARBA00004115"/>
    </source>
</evidence>
<dbReference type="EMBL" id="GETE01001003">
    <property type="protein sequence ID" value="JAT78826.1"/>
    <property type="molecule type" value="Transcribed_RNA"/>
</dbReference>
<evidence type="ECO:0000256" key="9">
    <source>
        <dbReference type="SAM" id="SignalP"/>
    </source>
</evidence>
<proteinExistence type="inferred from homology"/>
<evidence type="ECO:0000256" key="5">
    <source>
        <dbReference type="ARBA" id="ARBA00022729"/>
    </source>
</evidence>
<feature type="signal peptide" evidence="9">
    <location>
        <begin position="1"/>
        <end position="26"/>
    </location>
</feature>
<keyword evidence="8" id="KW-0472">Membrane</keyword>
<comment type="similarity">
    <text evidence="2">Belongs to the EMC10 family.</text>
</comment>
<evidence type="ECO:0000256" key="2">
    <source>
        <dbReference type="ARBA" id="ARBA00007695"/>
    </source>
</evidence>
<feature type="non-terminal residue" evidence="10">
    <location>
        <position position="172"/>
    </location>
</feature>
<sequence length="172" mass="18673">ASSSTKMIFPIISTLILVTLHEKALAQTDDQERPLLFTVLHSFESGSAVYTTRATAAVQGLRTGKVSLQQDPLTNSDIAKLRKLAEYGGIYRVRVSDRQHESQVAATFMKACSLYESGLTDSLTLTLDQSGILVGVSDFSGHQCQGAYVPDHKLANFNTSFSVSVMKDAPFP</sequence>
<evidence type="ECO:0000256" key="4">
    <source>
        <dbReference type="ARBA" id="ARBA00022692"/>
    </source>
</evidence>
<evidence type="ECO:0000256" key="8">
    <source>
        <dbReference type="ARBA" id="ARBA00023136"/>
    </source>
</evidence>
<evidence type="ECO:0000256" key="3">
    <source>
        <dbReference type="ARBA" id="ARBA00020105"/>
    </source>
</evidence>